<reference evidence="1" key="1">
    <citation type="submission" date="2018-02" db="EMBL/GenBank/DDBJ databases">
        <title>Rhizophora mucronata_Transcriptome.</title>
        <authorList>
            <person name="Meera S.P."/>
            <person name="Sreeshan A."/>
            <person name="Augustine A."/>
        </authorList>
    </citation>
    <scope>NUCLEOTIDE SEQUENCE</scope>
    <source>
        <tissue evidence="1">Leaf</tissue>
    </source>
</reference>
<dbReference type="AlphaFoldDB" id="A0A2P2R574"/>
<name>A0A2P2R574_RHIMU</name>
<evidence type="ECO:0000313" key="1">
    <source>
        <dbReference type="EMBL" id="MBX74340.1"/>
    </source>
</evidence>
<proteinExistence type="predicted"/>
<organism evidence="1">
    <name type="scientific">Rhizophora mucronata</name>
    <name type="common">Asiatic mangrove</name>
    <dbReference type="NCBI Taxonomy" id="61149"/>
    <lineage>
        <taxon>Eukaryota</taxon>
        <taxon>Viridiplantae</taxon>
        <taxon>Streptophyta</taxon>
        <taxon>Embryophyta</taxon>
        <taxon>Tracheophyta</taxon>
        <taxon>Spermatophyta</taxon>
        <taxon>Magnoliopsida</taxon>
        <taxon>eudicotyledons</taxon>
        <taxon>Gunneridae</taxon>
        <taxon>Pentapetalae</taxon>
        <taxon>rosids</taxon>
        <taxon>fabids</taxon>
        <taxon>Malpighiales</taxon>
        <taxon>Rhizophoraceae</taxon>
        <taxon>Rhizophora</taxon>
    </lineage>
</organism>
<protein>
    <submittedName>
        <fullName evidence="1">Uncharacterized protein</fullName>
    </submittedName>
</protein>
<accession>A0A2P2R574</accession>
<dbReference type="EMBL" id="GGEC01093856">
    <property type="protein sequence ID" value="MBX74340.1"/>
    <property type="molecule type" value="Transcribed_RNA"/>
</dbReference>
<sequence>MGTRSQPSHLWSVNSLLQEIPD</sequence>